<accession>A0ABR4GBG5</accession>
<evidence type="ECO:0000313" key="2">
    <source>
        <dbReference type="EMBL" id="KAL2796375.1"/>
    </source>
</evidence>
<sequence>MAGNFFFGYSEPAARVRTKPLRVICVGLPRSATESLSIALQKLGYNTFHGWDLMAQEGNHLEGWTKLAARKYGTDKKAITDDNNNKETDLQSTTPLITRAEFDALLGNHDAIIDSAASIFCPEIVAAYPDAQIILNSRSNLAAWQRSVVKTIVPLQESWFLWLMCRFSAEAWWLWQFYMEYGYPGLFRAGNHWGVRGAVVGRGQWVYKDHNNMVRGMVGKERLLEWSVEEGWGPLCEFLGHPVPEAPFPRSNDAKGFEDNIERLLKKRIGRSLRNMFLLLAAGGALTAAAVMKWKKAC</sequence>
<keyword evidence="3" id="KW-1185">Reference proteome</keyword>
<feature type="transmembrane region" description="Helical" evidence="1">
    <location>
        <begin position="273"/>
        <end position="292"/>
    </location>
</feature>
<keyword evidence="1" id="KW-0812">Transmembrane</keyword>
<dbReference type="InterPro" id="IPR040632">
    <property type="entry name" value="Sulfotransfer_4"/>
</dbReference>
<keyword evidence="1" id="KW-1133">Transmembrane helix</keyword>
<dbReference type="EMBL" id="JBFTWV010000027">
    <property type="protein sequence ID" value="KAL2796375.1"/>
    <property type="molecule type" value="Genomic_DNA"/>
</dbReference>
<protein>
    <recommendedName>
        <fullName evidence="4">NAD dependent epimerase/dehydratase</fullName>
    </recommendedName>
</protein>
<evidence type="ECO:0008006" key="4">
    <source>
        <dbReference type="Google" id="ProtNLM"/>
    </source>
</evidence>
<dbReference type="Proteomes" id="UP001610563">
    <property type="component" value="Unassembled WGS sequence"/>
</dbReference>
<dbReference type="InterPro" id="IPR027417">
    <property type="entry name" value="P-loop_NTPase"/>
</dbReference>
<name>A0ABR4GBG5_9EURO</name>
<evidence type="ECO:0000256" key="1">
    <source>
        <dbReference type="SAM" id="Phobius"/>
    </source>
</evidence>
<dbReference type="Gene3D" id="3.40.50.300">
    <property type="entry name" value="P-loop containing nucleotide triphosphate hydrolases"/>
    <property type="match status" value="1"/>
</dbReference>
<dbReference type="Pfam" id="PF17784">
    <property type="entry name" value="Sulfotransfer_4"/>
    <property type="match status" value="1"/>
</dbReference>
<evidence type="ECO:0000313" key="3">
    <source>
        <dbReference type="Proteomes" id="UP001610563"/>
    </source>
</evidence>
<dbReference type="SUPFAM" id="SSF52540">
    <property type="entry name" value="P-loop containing nucleoside triphosphate hydrolases"/>
    <property type="match status" value="1"/>
</dbReference>
<dbReference type="PANTHER" id="PTHR36978">
    <property type="entry name" value="P-LOOP CONTAINING NUCLEOTIDE TRIPHOSPHATE HYDROLASE"/>
    <property type="match status" value="1"/>
</dbReference>
<comment type="caution">
    <text evidence="2">The sequence shown here is derived from an EMBL/GenBank/DDBJ whole genome shotgun (WGS) entry which is preliminary data.</text>
</comment>
<proteinExistence type="predicted"/>
<keyword evidence="1" id="KW-0472">Membrane</keyword>
<dbReference type="PANTHER" id="PTHR36978:SF8">
    <property type="entry name" value="NAD DEPENDENT EPIMERASE_DEHYDRATASE"/>
    <property type="match status" value="1"/>
</dbReference>
<organism evidence="2 3">
    <name type="scientific">Aspergillus keveii</name>
    <dbReference type="NCBI Taxonomy" id="714993"/>
    <lineage>
        <taxon>Eukaryota</taxon>
        <taxon>Fungi</taxon>
        <taxon>Dikarya</taxon>
        <taxon>Ascomycota</taxon>
        <taxon>Pezizomycotina</taxon>
        <taxon>Eurotiomycetes</taxon>
        <taxon>Eurotiomycetidae</taxon>
        <taxon>Eurotiales</taxon>
        <taxon>Aspergillaceae</taxon>
        <taxon>Aspergillus</taxon>
        <taxon>Aspergillus subgen. Nidulantes</taxon>
    </lineage>
</organism>
<reference evidence="2 3" key="1">
    <citation type="submission" date="2024-07" db="EMBL/GenBank/DDBJ databases">
        <title>Section-level genome sequencing and comparative genomics of Aspergillus sections Usti and Cavernicolus.</title>
        <authorList>
            <consortium name="Lawrence Berkeley National Laboratory"/>
            <person name="Nybo J.L."/>
            <person name="Vesth T.C."/>
            <person name="Theobald S."/>
            <person name="Frisvad J.C."/>
            <person name="Larsen T.O."/>
            <person name="Kjaerboelling I."/>
            <person name="Rothschild-Mancinelli K."/>
            <person name="Lyhne E.K."/>
            <person name="Kogle M.E."/>
            <person name="Barry K."/>
            <person name="Clum A."/>
            <person name="Na H."/>
            <person name="Ledsgaard L."/>
            <person name="Lin J."/>
            <person name="Lipzen A."/>
            <person name="Kuo A."/>
            <person name="Riley R."/>
            <person name="Mondo S."/>
            <person name="Labutti K."/>
            <person name="Haridas S."/>
            <person name="Pangalinan J."/>
            <person name="Salamov A.A."/>
            <person name="Simmons B.A."/>
            <person name="Magnuson J.K."/>
            <person name="Chen J."/>
            <person name="Drula E."/>
            <person name="Henrissat B."/>
            <person name="Wiebenga A."/>
            <person name="Lubbers R.J."/>
            <person name="Gomes A.C."/>
            <person name="Makela M.R."/>
            <person name="Stajich J."/>
            <person name="Grigoriev I.V."/>
            <person name="Mortensen U.H."/>
            <person name="De Vries R.P."/>
            <person name="Baker S.E."/>
            <person name="Andersen M.R."/>
        </authorList>
    </citation>
    <scope>NUCLEOTIDE SEQUENCE [LARGE SCALE GENOMIC DNA]</scope>
    <source>
        <strain evidence="2 3">CBS 209.92</strain>
    </source>
</reference>
<gene>
    <name evidence="2" type="ORF">BJX66DRAFT_349861</name>
</gene>